<evidence type="ECO:0000256" key="17">
    <source>
        <dbReference type="ARBA" id="ARBA00023136"/>
    </source>
</evidence>
<evidence type="ECO:0000256" key="19">
    <source>
        <dbReference type="ARBA" id="ARBA00023162"/>
    </source>
</evidence>
<dbReference type="PROSITE" id="PS00279">
    <property type="entry name" value="MACPF_1"/>
    <property type="match status" value="1"/>
</dbReference>
<evidence type="ECO:0000313" key="29">
    <source>
        <dbReference type="EMBL" id="BAI47541.1"/>
    </source>
</evidence>
<dbReference type="InterPro" id="IPR020864">
    <property type="entry name" value="MACPF"/>
</dbReference>
<dbReference type="GO" id="GO:0006957">
    <property type="term" value="P:complement activation, alternative pathway"/>
    <property type="evidence" value="ECO:0007669"/>
    <property type="project" value="UniProtKB-KW"/>
</dbReference>
<dbReference type="Pfam" id="PF00090">
    <property type="entry name" value="TSP_1"/>
    <property type="match status" value="2"/>
</dbReference>
<dbReference type="PRINTS" id="PR00764">
    <property type="entry name" value="COMPLEMENTC9"/>
</dbReference>
<keyword evidence="6" id="KW-0964">Secreted</keyword>
<dbReference type="InterPro" id="IPR001862">
    <property type="entry name" value="MAC_perforin"/>
</dbReference>
<evidence type="ECO:0000256" key="12">
    <source>
        <dbReference type="ARBA" id="ARBA00022737"/>
    </source>
</evidence>
<keyword evidence="8" id="KW-1052">Target cell membrane</keyword>
<evidence type="ECO:0000256" key="4">
    <source>
        <dbReference type="ARBA" id="ARBA00013949"/>
    </source>
</evidence>
<dbReference type="SUPFAM" id="SSF57424">
    <property type="entry name" value="LDL receptor-like module"/>
    <property type="match status" value="1"/>
</dbReference>
<name>D0FYI7_9CHON</name>
<dbReference type="GO" id="GO:0006958">
    <property type="term" value="P:complement activation, classical pathway"/>
    <property type="evidence" value="ECO:0007669"/>
    <property type="project" value="UniProtKB-KW"/>
</dbReference>
<feature type="domain" description="MACPF" evidence="28">
    <location>
        <begin position="148"/>
        <end position="494"/>
    </location>
</feature>
<keyword evidence="16" id="KW-0473">Membrane attack complex</keyword>
<feature type="chain" id="PRO_5003008405" description="Complement component C8 beta chain" evidence="27">
    <location>
        <begin position="26"/>
        <end position="582"/>
    </location>
</feature>
<dbReference type="GO" id="GO:0044218">
    <property type="term" value="C:other organism cell membrane"/>
    <property type="evidence" value="ECO:0007669"/>
    <property type="project" value="UniProtKB-KW"/>
</dbReference>
<accession>D0FYI7</accession>
<keyword evidence="20" id="KW-0325">Glycoprotein</keyword>
<organism evidence="29">
    <name type="scientific">Chimaera phantasma</name>
    <name type="common">silver chimaera</name>
    <dbReference type="NCBI Taxonomy" id="134990"/>
    <lineage>
        <taxon>Eukaryota</taxon>
        <taxon>Metazoa</taxon>
        <taxon>Chordata</taxon>
        <taxon>Craniata</taxon>
        <taxon>Vertebrata</taxon>
        <taxon>Chondrichthyes</taxon>
        <taxon>Holocephali</taxon>
        <taxon>Chimaeriformes</taxon>
        <taxon>Chimaeridae</taxon>
        <taxon>Chimaera</taxon>
    </lineage>
</organism>
<dbReference type="InterPro" id="IPR036383">
    <property type="entry name" value="TSP1_rpt_sf"/>
</dbReference>
<keyword evidence="21" id="KW-1053">Target membrane</keyword>
<keyword evidence="5" id="KW-1134">Transmembrane beta strand</keyword>
<sequence>MGSCGLFRSVSCVALLLTVADIGQSCGPSEDSPTVSGGQSRWRRSPRDPPQPLDCVLSAWSAWSQCEPCQGKRFRYARLEVPRQFGGEPCDMFDHQEEACTPRRHCREPDICEGFVCAETGRCIPRRLLCNGDDDCGDRSDEKDCRRTQVACSGHREQYWGVQHLGSGFNILTESLEGPVLDNRYYAGSCAPHYIKNVRFRKPHNLDLHNPETKADYQFSLQKYDSYSSFNENRFKTSEKSVSFKLELKIPDIFEIGVNYENNNYRKMASRFLDSSGSKRSMYHAQMTLQVGRFQFKPRDLMLHHEFFRRISELPTTYNYGEYREIYKDYGTHFMSEGLLGGTYEYLWVLNSTQMEKDGYSLSDAANAMKVGAHLGGSINGVYVSGGFNYGQADKRLKEKGVGIASSKYTEDFIVFVRGGASQHVTALSHKDPPTEQLMQEWGEAVEYSPEVIKFKPLPLYQLVTGQTFYNSRAIKANMKRALDEFLTEYSLCRCAPCHNNGAVFFTGTHCGCVCPPGFRGFACEITNRRDVSVDGKWTCWSGWSECTGRRKTRTRSCNNPPPAHGGLPCHGDVQETLTGYC</sequence>
<dbReference type="Pfam" id="PF21195">
    <property type="entry name" value="EGF_C8A_B_C6"/>
    <property type="match status" value="1"/>
</dbReference>
<gene>
    <name evidence="29" type="primary">C8B</name>
</gene>
<evidence type="ECO:0000256" key="8">
    <source>
        <dbReference type="ARBA" id="ARBA00022537"/>
    </source>
</evidence>
<keyword evidence="11 27" id="KW-0732">Signal</keyword>
<evidence type="ECO:0000256" key="22">
    <source>
        <dbReference type="ARBA" id="ARBA00031383"/>
    </source>
</evidence>
<evidence type="ECO:0000256" key="5">
    <source>
        <dbReference type="ARBA" id="ARBA00022452"/>
    </source>
</evidence>
<evidence type="ECO:0000256" key="24">
    <source>
        <dbReference type="ARBA" id="ARBA00093472"/>
    </source>
</evidence>
<evidence type="ECO:0000256" key="27">
    <source>
        <dbReference type="SAM" id="SignalP"/>
    </source>
</evidence>
<evidence type="ECO:0000256" key="1">
    <source>
        <dbReference type="ARBA" id="ARBA00004276"/>
    </source>
</evidence>
<dbReference type="InterPro" id="IPR002172">
    <property type="entry name" value="LDrepeatLR_classA_rpt"/>
</dbReference>
<dbReference type="InterPro" id="IPR020863">
    <property type="entry name" value="MACPF_CS"/>
</dbReference>
<dbReference type="GO" id="GO:0031640">
    <property type="term" value="P:killing of cells of another organism"/>
    <property type="evidence" value="ECO:0007669"/>
    <property type="project" value="UniProtKB-KW"/>
</dbReference>
<evidence type="ECO:0000259" key="28">
    <source>
        <dbReference type="PROSITE" id="PS51412"/>
    </source>
</evidence>
<dbReference type="InterPro" id="IPR048831">
    <property type="entry name" value="C8A_B_C6_EGF-like"/>
</dbReference>
<dbReference type="PANTHER" id="PTHR45742">
    <property type="entry name" value="COMPLEMENT COMPONENT C6"/>
    <property type="match status" value="1"/>
</dbReference>
<evidence type="ECO:0000256" key="7">
    <source>
        <dbReference type="ARBA" id="ARBA00022536"/>
    </source>
</evidence>
<evidence type="ECO:0000256" key="16">
    <source>
        <dbReference type="ARBA" id="ARBA00023058"/>
    </source>
</evidence>
<evidence type="ECO:0000256" key="3">
    <source>
        <dbReference type="ARBA" id="ARBA00009214"/>
    </source>
</evidence>
<keyword evidence="10" id="KW-0812">Transmembrane</keyword>
<dbReference type="SMART" id="SM00209">
    <property type="entry name" value="TSP1"/>
    <property type="match status" value="2"/>
</dbReference>
<keyword evidence="9" id="KW-0399">Innate immunity</keyword>
<protein>
    <recommendedName>
        <fullName evidence="4">Complement component C8 beta chain</fullName>
    </recommendedName>
    <alternativeName>
        <fullName evidence="22">Complement component 8 subunit beta</fullName>
    </alternativeName>
</protein>
<dbReference type="PROSITE" id="PS01209">
    <property type="entry name" value="LDLRA_1"/>
    <property type="match status" value="1"/>
</dbReference>
<comment type="subunit">
    <text evidence="24">Heterotrimer of 3 chains: alpha (C8A), beta (C8B) and gamma (C8G); the alpha and gamma chains are disulfide bonded. Component of the membrane attack complex (MAC), composed of complement C5b, C6, C7, C8A, C8B, C8G and multiple copies of the pore-forming subunit C9.</text>
</comment>
<keyword evidence="17" id="KW-0472">Membrane</keyword>
<dbReference type="Gene3D" id="2.20.100.10">
    <property type="entry name" value="Thrombospondin type-1 (TSP1) repeat"/>
    <property type="match status" value="2"/>
</dbReference>
<dbReference type="InterPro" id="IPR023415">
    <property type="entry name" value="LDLR_class-A_CS"/>
</dbReference>
<dbReference type="Pfam" id="PF00057">
    <property type="entry name" value="Ldl_recept_a"/>
    <property type="match status" value="1"/>
</dbReference>
<evidence type="ECO:0000256" key="2">
    <source>
        <dbReference type="ARBA" id="ARBA00004613"/>
    </source>
</evidence>
<dbReference type="InterPro" id="IPR000884">
    <property type="entry name" value="TSP1_rpt"/>
</dbReference>
<dbReference type="AlphaFoldDB" id="D0FYI7"/>
<evidence type="ECO:0000256" key="6">
    <source>
        <dbReference type="ARBA" id="ARBA00022525"/>
    </source>
</evidence>
<evidence type="ECO:0000256" key="15">
    <source>
        <dbReference type="ARBA" id="ARBA00022875"/>
    </source>
</evidence>
<evidence type="ECO:0000256" key="10">
    <source>
        <dbReference type="ARBA" id="ARBA00022692"/>
    </source>
</evidence>
<dbReference type="PROSITE" id="PS50092">
    <property type="entry name" value="TSP1"/>
    <property type="match status" value="2"/>
</dbReference>
<evidence type="ECO:0000256" key="20">
    <source>
        <dbReference type="ARBA" id="ARBA00023180"/>
    </source>
</evidence>
<comment type="similarity">
    <text evidence="3">Belongs to the complement C6/C7/C8/C9 family.</text>
</comment>
<keyword evidence="14" id="KW-0391">Immunity</keyword>
<dbReference type="FunFam" id="4.10.400.10:FF:000069">
    <property type="entry name" value="complement component C8 beta chain"/>
    <property type="match status" value="1"/>
</dbReference>
<dbReference type="EMBL" id="AB490315">
    <property type="protein sequence ID" value="BAI47541.1"/>
    <property type="molecule type" value="mRNA"/>
</dbReference>
<evidence type="ECO:0000256" key="25">
    <source>
        <dbReference type="PROSITE-ProRule" id="PRU00124"/>
    </source>
</evidence>
<evidence type="ECO:0000256" key="11">
    <source>
        <dbReference type="ARBA" id="ARBA00022729"/>
    </source>
</evidence>
<keyword evidence="19" id="KW-0179">Complement alternate pathway</keyword>
<evidence type="ECO:0000256" key="9">
    <source>
        <dbReference type="ARBA" id="ARBA00022588"/>
    </source>
</evidence>
<keyword evidence="12" id="KW-0677">Repeat</keyword>
<feature type="region of interest" description="Disordered" evidence="26">
    <location>
        <begin position="26"/>
        <end position="49"/>
    </location>
</feature>
<evidence type="ECO:0000256" key="26">
    <source>
        <dbReference type="SAM" id="MobiDB-lite"/>
    </source>
</evidence>
<evidence type="ECO:0000256" key="14">
    <source>
        <dbReference type="ARBA" id="ARBA00022859"/>
    </source>
</evidence>
<dbReference type="PROSITE" id="PS51412">
    <property type="entry name" value="MACPF_2"/>
    <property type="match status" value="1"/>
</dbReference>
<dbReference type="PANTHER" id="PTHR45742:SF5">
    <property type="entry name" value="COMPLEMENT COMPONENT C8 BETA CHAIN"/>
    <property type="match status" value="1"/>
</dbReference>
<dbReference type="PROSITE" id="PS50068">
    <property type="entry name" value="LDLRA_2"/>
    <property type="match status" value="1"/>
</dbReference>
<keyword evidence="13" id="KW-0204">Cytolysis</keyword>
<proteinExistence type="evidence at transcript level"/>
<keyword evidence="7" id="KW-0245">EGF-like domain</keyword>
<keyword evidence="15" id="KW-0180">Complement pathway</keyword>
<comment type="function">
    <text evidence="23">Component of the membrane attack complex (MAC), a multiprotein complex activated by the complement cascade, which inserts into a target cell membrane and forms a pore, leading to target cell membrane rupture and cell lysis. The MAC is initiated by proteolytic cleavage of C5 into complement C5b in response to the classical, alternative, lectin and GZMK complement pathways. The complement pathways consist in a cascade of proteins that leads to phagocytosis and breakdown of pathogens and signaling that strengthens the adaptive immune system. C8B, together with C8A and C8G, inserts into the target membrane, but does not form pores by itself. During MAC assembly, associates with C5b, C6 and C7 to form the C5b8 intermediate complex that inserts into the target membrane and traverses the bilayer increasing membrane rigidity.</text>
</comment>
<evidence type="ECO:0000256" key="21">
    <source>
        <dbReference type="ARBA" id="ARBA00023298"/>
    </source>
</evidence>
<dbReference type="InterPro" id="IPR036055">
    <property type="entry name" value="LDL_receptor-like_sf"/>
</dbReference>
<dbReference type="Gene3D" id="4.10.400.10">
    <property type="entry name" value="Low-density Lipoprotein Receptor"/>
    <property type="match status" value="1"/>
</dbReference>
<dbReference type="GO" id="GO:0005576">
    <property type="term" value="C:extracellular region"/>
    <property type="evidence" value="ECO:0007669"/>
    <property type="project" value="UniProtKB-SubCell"/>
</dbReference>
<evidence type="ECO:0000256" key="13">
    <source>
        <dbReference type="ARBA" id="ARBA00022852"/>
    </source>
</evidence>
<dbReference type="SUPFAM" id="SSF82895">
    <property type="entry name" value="TSP-1 type 1 repeat"/>
    <property type="match status" value="2"/>
</dbReference>
<dbReference type="SMART" id="SM00192">
    <property type="entry name" value="LDLa"/>
    <property type="match status" value="1"/>
</dbReference>
<dbReference type="GO" id="GO:0005579">
    <property type="term" value="C:membrane attack complex"/>
    <property type="evidence" value="ECO:0007669"/>
    <property type="project" value="UniProtKB-KW"/>
</dbReference>
<reference evidence="29" key="1">
    <citation type="journal article" date="2009" name="Fish Shellfish Immunol.">
        <title>Molecular cloning of the terminal complement components C6 and C8beta of cartilaginous fish.</title>
        <authorList>
            <person name="Kimura A."/>
            <person name="Nonaka M."/>
        </authorList>
    </citation>
    <scope>NUCLEOTIDE SEQUENCE</scope>
</reference>
<comment type="caution">
    <text evidence="25">Lacks conserved residue(s) required for the propagation of feature annotation.</text>
</comment>
<feature type="signal peptide" evidence="27">
    <location>
        <begin position="1"/>
        <end position="25"/>
    </location>
</feature>
<keyword evidence="18 25" id="KW-1015">Disulfide bond</keyword>
<evidence type="ECO:0000256" key="18">
    <source>
        <dbReference type="ARBA" id="ARBA00023157"/>
    </source>
</evidence>
<dbReference type="Pfam" id="PF01823">
    <property type="entry name" value="MACPF"/>
    <property type="match status" value="1"/>
</dbReference>
<comment type="subcellular location">
    <subcellularLocation>
        <location evidence="2">Secreted</location>
    </subcellularLocation>
    <subcellularLocation>
        <location evidence="1">Target cell membrane</location>
        <topology evidence="1">Multi-pass membrane protein</topology>
    </subcellularLocation>
</comment>
<feature type="disulfide bond" evidence="25">
    <location>
        <begin position="130"/>
        <end position="145"/>
    </location>
</feature>
<evidence type="ECO:0000256" key="23">
    <source>
        <dbReference type="ARBA" id="ARBA00093292"/>
    </source>
</evidence>
<dbReference type="SMART" id="SM00457">
    <property type="entry name" value="MACPF"/>
    <property type="match status" value="1"/>
</dbReference>
<dbReference type="CDD" id="cd00112">
    <property type="entry name" value="LDLa"/>
    <property type="match status" value="1"/>
</dbReference>